<proteinExistence type="predicted"/>
<sequence length="308" mass="34670">RAAACLASWYRQPPQESHKPTTADRTLLQLDGIPYCRCPPPGSGMAAATGTADLTATAMGSSINNRRGEQCPLGLCLQHRALLRAPPDAPSRPSLYVWTCQVCLAFSSSSGSNSPPGGDQWTAQTLSSPECPKHAAEVLLVPLGDDFRYVESKEWDAQFNNYQKLFDYFNQHPELHIKARFGTLSDYFAALHQRLNTAGTTLPTLRGDFFTYADRDDHYWSGYFTSRPFYKRLDRTLESMLRATEILYTLTLAEMRRFRKDGRLVEGFPAREHYQRLTEGRRSLGLFQHHDAIAGTGRDPVVIDYGIR</sequence>
<evidence type="ECO:0000313" key="4">
    <source>
        <dbReference type="EMBL" id="MEQ2289791.1"/>
    </source>
</evidence>
<comment type="caution">
    <text evidence="4">The sequence shown here is derived from an EMBL/GenBank/DDBJ whole genome shotgun (WGS) entry which is preliminary data.</text>
</comment>
<dbReference type="Pfam" id="PF01074">
    <property type="entry name" value="Glyco_hydro_38N"/>
    <property type="match status" value="1"/>
</dbReference>
<dbReference type="InterPro" id="IPR037094">
    <property type="entry name" value="Glyco_hydro_38_cen_sf"/>
</dbReference>
<dbReference type="InterPro" id="IPR028995">
    <property type="entry name" value="Glyco_hydro_57/38_cen_sf"/>
</dbReference>
<feature type="domain" description="Glycoside hydrolase family 38 central" evidence="3">
    <location>
        <begin position="218"/>
        <end position="308"/>
    </location>
</feature>
<dbReference type="InterPro" id="IPR027291">
    <property type="entry name" value="Glyco_hydro_38_N_sf"/>
</dbReference>
<protein>
    <recommendedName>
        <fullName evidence="3">Glycoside hydrolase family 38 central domain-containing protein</fullName>
    </recommendedName>
</protein>
<keyword evidence="1" id="KW-0378">Hydrolase</keyword>
<keyword evidence="5" id="KW-1185">Reference proteome</keyword>
<dbReference type="InterPro" id="IPR000602">
    <property type="entry name" value="Glyco_hydro_38_N"/>
</dbReference>
<feature type="non-terminal residue" evidence="4">
    <location>
        <position position="1"/>
    </location>
</feature>
<accession>A0ABV0Y7Q3</accession>
<dbReference type="EMBL" id="JAHRIP010024818">
    <property type="protein sequence ID" value="MEQ2289791.1"/>
    <property type="molecule type" value="Genomic_DNA"/>
</dbReference>
<dbReference type="InterPro" id="IPR011330">
    <property type="entry name" value="Glyco_hydro/deAcase_b/a-brl"/>
</dbReference>
<gene>
    <name evidence="4" type="ORF">AMECASPLE_036882</name>
</gene>
<name>A0ABV0Y7Q3_9TELE</name>
<dbReference type="InterPro" id="IPR050843">
    <property type="entry name" value="Glycosyl_Hydrlase_38"/>
</dbReference>
<dbReference type="SUPFAM" id="SSF88713">
    <property type="entry name" value="Glycoside hydrolase/deacetylase"/>
    <property type="match status" value="1"/>
</dbReference>
<evidence type="ECO:0000313" key="5">
    <source>
        <dbReference type="Proteomes" id="UP001469553"/>
    </source>
</evidence>
<dbReference type="PANTHER" id="PTHR11607:SF69">
    <property type="entry name" value="ALPHA-MANNOSIDASE 2"/>
    <property type="match status" value="1"/>
</dbReference>
<dbReference type="Gene3D" id="3.20.110.10">
    <property type="entry name" value="Glycoside hydrolase 38, N terminal domain"/>
    <property type="match status" value="1"/>
</dbReference>
<dbReference type="Gene3D" id="1.20.1270.50">
    <property type="entry name" value="Glycoside hydrolase family 38, central domain"/>
    <property type="match status" value="1"/>
</dbReference>
<evidence type="ECO:0000259" key="3">
    <source>
        <dbReference type="SMART" id="SM00872"/>
    </source>
</evidence>
<evidence type="ECO:0000256" key="1">
    <source>
        <dbReference type="ARBA" id="ARBA00022801"/>
    </source>
</evidence>
<dbReference type="SUPFAM" id="SSF88688">
    <property type="entry name" value="Families 57/38 glycoside transferase middle domain"/>
    <property type="match status" value="1"/>
</dbReference>
<reference evidence="4 5" key="1">
    <citation type="submission" date="2021-06" db="EMBL/GenBank/DDBJ databases">
        <authorList>
            <person name="Palmer J.M."/>
        </authorList>
    </citation>
    <scope>NUCLEOTIDE SEQUENCE [LARGE SCALE GENOMIC DNA]</scope>
    <source>
        <strain evidence="4 5">AS_MEX2019</strain>
        <tissue evidence="4">Muscle</tissue>
    </source>
</reference>
<keyword evidence="2" id="KW-0326">Glycosidase</keyword>
<dbReference type="Proteomes" id="UP001469553">
    <property type="component" value="Unassembled WGS sequence"/>
</dbReference>
<dbReference type="SMART" id="SM00872">
    <property type="entry name" value="Alpha-mann_mid"/>
    <property type="match status" value="1"/>
</dbReference>
<dbReference type="InterPro" id="IPR015341">
    <property type="entry name" value="Glyco_hydro_38_cen"/>
</dbReference>
<evidence type="ECO:0000256" key="2">
    <source>
        <dbReference type="ARBA" id="ARBA00023295"/>
    </source>
</evidence>
<organism evidence="4 5">
    <name type="scientific">Ameca splendens</name>
    <dbReference type="NCBI Taxonomy" id="208324"/>
    <lineage>
        <taxon>Eukaryota</taxon>
        <taxon>Metazoa</taxon>
        <taxon>Chordata</taxon>
        <taxon>Craniata</taxon>
        <taxon>Vertebrata</taxon>
        <taxon>Euteleostomi</taxon>
        <taxon>Actinopterygii</taxon>
        <taxon>Neopterygii</taxon>
        <taxon>Teleostei</taxon>
        <taxon>Neoteleostei</taxon>
        <taxon>Acanthomorphata</taxon>
        <taxon>Ovalentaria</taxon>
        <taxon>Atherinomorphae</taxon>
        <taxon>Cyprinodontiformes</taxon>
        <taxon>Goodeidae</taxon>
        <taxon>Ameca</taxon>
    </lineage>
</organism>
<dbReference type="Pfam" id="PF09261">
    <property type="entry name" value="Alpha-mann_mid"/>
    <property type="match status" value="1"/>
</dbReference>
<dbReference type="PANTHER" id="PTHR11607">
    <property type="entry name" value="ALPHA-MANNOSIDASE"/>
    <property type="match status" value="1"/>
</dbReference>